<comment type="caution">
    <text evidence="2">The sequence shown here is derived from an EMBL/GenBank/DDBJ whole genome shotgun (WGS) entry which is preliminary data.</text>
</comment>
<feature type="transmembrane region" description="Helical" evidence="1">
    <location>
        <begin position="179"/>
        <end position="196"/>
    </location>
</feature>
<feature type="transmembrane region" description="Helical" evidence="1">
    <location>
        <begin position="108"/>
        <end position="136"/>
    </location>
</feature>
<sequence length="500" mass="56057">MSATYAIFEAEFKSSLRRNIQTLQKRIASTFFIFFIGLIFFFACIRLVKFVIDNPQLFPEGSSEGYGTILLIFFALFTLRTAGITYRRIIKSKRMELHLTQPISPRKIMLGMFYSVLAPNLFISFSLLSLFFVGNIVVNTNIVLTREFLILFFLFTILSALSGYMFSIIGALHPFSRKFTFLATLSPILIVLMIVANESHIYPNLAIAISISCMFVLFIFFYYMDTIFIEALESYKVNSSSHKNTVRILQFRWLNSVLGNRATSICSKEVISSIRERDVLSSAFSTFSIAFILVFWWFKVGLPSEPIGDIPPTLYYPGMLAISLYMGALLQCTMLGSTILGVEGKRLWIMKSNPVESIIIMKGKAAALIMMALPGLIAIWLPICLLAQFPVKVTLFFGECLFILLFCNTGLGIWAGSAFANFDESDRGNPDILVQFMLMGTSALFSSIILVLPGTVMLWDHNIGLIAGLIFVVVAFGIMFAGIRSGASSYRYIFIDSYGV</sequence>
<evidence type="ECO:0000256" key="1">
    <source>
        <dbReference type="SAM" id="Phobius"/>
    </source>
</evidence>
<feature type="transmembrane region" description="Helical" evidence="1">
    <location>
        <begin position="68"/>
        <end position="87"/>
    </location>
</feature>
<keyword evidence="1" id="KW-0812">Transmembrane</keyword>
<feature type="transmembrane region" description="Helical" evidence="1">
    <location>
        <begin position="279"/>
        <end position="298"/>
    </location>
</feature>
<feature type="transmembrane region" description="Helical" evidence="1">
    <location>
        <begin position="463"/>
        <end position="483"/>
    </location>
</feature>
<keyword evidence="1" id="KW-1133">Transmembrane helix</keyword>
<evidence type="ECO:0000313" key="3">
    <source>
        <dbReference type="Proteomes" id="UP000585802"/>
    </source>
</evidence>
<accession>A0A7J4GW09</accession>
<dbReference type="Proteomes" id="UP000585802">
    <property type="component" value="Unassembled WGS sequence"/>
</dbReference>
<dbReference type="AlphaFoldDB" id="A0A7J4GW09"/>
<protein>
    <submittedName>
        <fullName evidence="2">Uncharacterized protein</fullName>
    </submittedName>
</protein>
<organism evidence="2 3">
    <name type="scientific">Marine Group III euryarchaeote</name>
    <dbReference type="NCBI Taxonomy" id="2173149"/>
    <lineage>
        <taxon>Archaea</taxon>
        <taxon>Methanobacteriati</taxon>
        <taxon>Thermoplasmatota</taxon>
        <taxon>Thermoplasmata</taxon>
        <taxon>Candidatus Thermoprofundales</taxon>
    </lineage>
</organism>
<feature type="transmembrane region" description="Helical" evidence="1">
    <location>
        <begin position="202"/>
        <end position="223"/>
    </location>
</feature>
<feature type="transmembrane region" description="Helical" evidence="1">
    <location>
        <begin position="395"/>
        <end position="420"/>
    </location>
</feature>
<feature type="transmembrane region" description="Helical" evidence="1">
    <location>
        <begin position="432"/>
        <end position="451"/>
    </location>
</feature>
<keyword evidence="1" id="KW-0472">Membrane</keyword>
<proteinExistence type="predicted"/>
<evidence type="ECO:0000313" key="2">
    <source>
        <dbReference type="EMBL" id="HIF37570.1"/>
    </source>
</evidence>
<gene>
    <name evidence="2" type="ORF">EYQ70_04150</name>
</gene>
<name>A0A7J4GW09_9ARCH</name>
<feature type="transmembrane region" description="Helical" evidence="1">
    <location>
        <begin position="365"/>
        <end position="389"/>
    </location>
</feature>
<feature type="transmembrane region" description="Helical" evidence="1">
    <location>
        <begin position="318"/>
        <end position="344"/>
    </location>
</feature>
<feature type="transmembrane region" description="Helical" evidence="1">
    <location>
        <begin position="27"/>
        <end position="48"/>
    </location>
</feature>
<dbReference type="EMBL" id="DUCX01000070">
    <property type="protein sequence ID" value="HIF37570.1"/>
    <property type="molecule type" value="Genomic_DNA"/>
</dbReference>
<reference evidence="3" key="1">
    <citation type="journal article" date="2019" name="bioRxiv">
        <title>Genome diversification in globally distributed novel marine Proteobacteria is linked to environmental adaptation.</title>
        <authorList>
            <person name="Zhou Z."/>
            <person name="Tran P.Q."/>
            <person name="Kieft K."/>
            <person name="Anantharaman K."/>
        </authorList>
    </citation>
    <scope>NUCLEOTIDE SEQUENCE [LARGE SCALE GENOMIC DNA]</scope>
</reference>
<feature type="transmembrane region" description="Helical" evidence="1">
    <location>
        <begin position="148"/>
        <end position="172"/>
    </location>
</feature>